<keyword evidence="4" id="KW-1185">Reference proteome</keyword>
<dbReference type="Pfam" id="PF13961">
    <property type="entry name" value="DUF4219"/>
    <property type="match status" value="1"/>
</dbReference>
<accession>A0AAV6LB36</accession>
<dbReference type="AlphaFoldDB" id="A0AAV6LB36"/>
<gene>
    <name evidence="3" type="ORF">RHGRI_004895</name>
</gene>
<sequence>MANQNNFFTPRFPRLSQENYENWSIQMKVLIGSQDLWDMVERSHEEPTSKEEEEKHSGAQKAAFKEARGRDKWALYLIYQGINESNFEHLICRHL</sequence>
<reference evidence="3" key="1">
    <citation type="submission" date="2020-08" db="EMBL/GenBank/DDBJ databases">
        <title>Plant Genome Project.</title>
        <authorList>
            <person name="Zhang R.-G."/>
        </authorList>
    </citation>
    <scope>NUCLEOTIDE SEQUENCE</scope>
    <source>
        <strain evidence="3">WSP0</strain>
        <tissue evidence="3">Leaf</tissue>
    </source>
</reference>
<proteinExistence type="predicted"/>
<evidence type="ECO:0000313" key="4">
    <source>
        <dbReference type="Proteomes" id="UP000823749"/>
    </source>
</evidence>
<evidence type="ECO:0000313" key="3">
    <source>
        <dbReference type="EMBL" id="KAG5562007.1"/>
    </source>
</evidence>
<protein>
    <recommendedName>
        <fullName evidence="2">DUF4219 domain-containing protein</fullName>
    </recommendedName>
</protein>
<dbReference type="InterPro" id="IPR025314">
    <property type="entry name" value="DUF4219"/>
</dbReference>
<name>A0AAV6LB36_9ERIC</name>
<evidence type="ECO:0000259" key="2">
    <source>
        <dbReference type="Pfam" id="PF13961"/>
    </source>
</evidence>
<evidence type="ECO:0000256" key="1">
    <source>
        <dbReference type="SAM" id="MobiDB-lite"/>
    </source>
</evidence>
<organism evidence="3 4">
    <name type="scientific">Rhododendron griersonianum</name>
    <dbReference type="NCBI Taxonomy" id="479676"/>
    <lineage>
        <taxon>Eukaryota</taxon>
        <taxon>Viridiplantae</taxon>
        <taxon>Streptophyta</taxon>
        <taxon>Embryophyta</taxon>
        <taxon>Tracheophyta</taxon>
        <taxon>Spermatophyta</taxon>
        <taxon>Magnoliopsida</taxon>
        <taxon>eudicotyledons</taxon>
        <taxon>Gunneridae</taxon>
        <taxon>Pentapetalae</taxon>
        <taxon>asterids</taxon>
        <taxon>Ericales</taxon>
        <taxon>Ericaceae</taxon>
        <taxon>Ericoideae</taxon>
        <taxon>Rhodoreae</taxon>
        <taxon>Rhododendron</taxon>
    </lineage>
</organism>
<comment type="caution">
    <text evidence="3">The sequence shown here is derived from an EMBL/GenBank/DDBJ whole genome shotgun (WGS) entry which is preliminary data.</text>
</comment>
<feature type="region of interest" description="Disordered" evidence="1">
    <location>
        <begin position="40"/>
        <end position="67"/>
    </location>
</feature>
<feature type="domain" description="DUF4219" evidence="2">
    <location>
        <begin position="16"/>
        <end position="41"/>
    </location>
</feature>
<dbReference type="EMBL" id="JACTNZ010000002">
    <property type="protein sequence ID" value="KAG5562007.1"/>
    <property type="molecule type" value="Genomic_DNA"/>
</dbReference>
<dbReference type="Proteomes" id="UP000823749">
    <property type="component" value="Chromosome 2"/>
</dbReference>